<proteinExistence type="predicted"/>
<comment type="caution">
    <text evidence="2">The sequence shown here is derived from an EMBL/GenBank/DDBJ whole genome shotgun (WGS) entry which is preliminary data.</text>
</comment>
<feature type="chain" id="PRO_5035315174" description="PRC-barrel domain-containing protein" evidence="1">
    <location>
        <begin position="21"/>
        <end position="134"/>
    </location>
</feature>
<organism evidence="2 3">
    <name type="scientific">Sedimentitalea arenosa</name>
    <dbReference type="NCBI Taxonomy" id="2798803"/>
    <lineage>
        <taxon>Bacteria</taxon>
        <taxon>Pseudomonadati</taxon>
        <taxon>Pseudomonadota</taxon>
        <taxon>Alphaproteobacteria</taxon>
        <taxon>Rhodobacterales</taxon>
        <taxon>Paracoccaceae</taxon>
        <taxon>Sedimentitalea</taxon>
    </lineage>
</organism>
<keyword evidence="3" id="KW-1185">Reference proteome</keyword>
<reference evidence="2" key="1">
    <citation type="submission" date="2020-12" db="EMBL/GenBank/DDBJ databases">
        <title>Sedimentitalea sp. nov., isolated from sand in Incheon.</title>
        <authorList>
            <person name="Kim W."/>
        </authorList>
    </citation>
    <scope>NUCLEOTIDE SEQUENCE</scope>
    <source>
        <strain evidence="2">CAU 1593</strain>
    </source>
</reference>
<dbReference type="Proteomes" id="UP000619079">
    <property type="component" value="Unassembled WGS sequence"/>
</dbReference>
<evidence type="ECO:0000313" key="3">
    <source>
        <dbReference type="Proteomes" id="UP000619079"/>
    </source>
</evidence>
<accession>A0A8J7J7L8</accession>
<keyword evidence="1" id="KW-0732">Signal</keyword>
<dbReference type="AlphaFoldDB" id="A0A8J7J7L8"/>
<evidence type="ECO:0000313" key="2">
    <source>
        <dbReference type="EMBL" id="MBJ6370274.1"/>
    </source>
</evidence>
<protein>
    <recommendedName>
        <fullName evidence="4">PRC-barrel domain-containing protein</fullName>
    </recommendedName>
</protein>
<feature type="signal peptide" evidence="1">
    <location>
        <begin position="1"/>
        <end position="20"/>
    </location>
</feature>
<gene>
    <name evidence="2" type="ORF">JF290_01935</name>
</gene>
<evidence type="ECO:0008006" key="4">
    <source>
        <dbReference type="Google" id="ProtNLM"/>
    </source>
</evidence>
<evidence type="ECO:0000256" key="1">
    <source>
        <dbReference type="SAM" id="SignalP"/>
    </source>
</evidence>
<name>A0A8J7J7L8_9RHOB</name>
<dbReference type="EMBL" id="JAELVR010000001">
    <property type="protein sequence ID" value="MBJ6370274.1"/>
    <property type="molecule type" value="Genomic_DNA"/>
</dbReference>
<dbReference type="RefSeq" id="WP_199023038.1">
    <property type="nucleotide sequence ID" value="NZ_JAELVR010000001.1"/>
</dbReference>
<sequence length="134" mass="14656">MFRKAALTFAALAFAGSASALVLTESATPNDSDETFVEENQEFIGNPVLDVNGVKVGTVIDARTEPGFKRQLVVAFDDGAMNTFSGWIFDLDEKWESGSSIELFETREELQMKLDSYAAKNPDALLDPEGILDK</sequence>